<reference evidence="1 2" key="1">
    <citation type="journal article" date="2018" name="Proc. Natl. Acad. Sci. U.S.A.">
        <title>Linking secondary metabolites to gene clusters through genome sequencing of six diverse Aspergillus species.</title>
        <authorList>
            <person name="Kaerboelling I."/>
            <person name="Vesth T.C."/>
            <person name="Frisvad J.C."/>
            <person name="Nybo J.L."/>
            <person name="Theobald S."/>
            <person name="Kuo A."/>
            <person name="Bowyer P."/>
            <person name="Matsuda Y."/>
            <person name="Mondo S."/>
            <person name="Lyhne E.K."/>
            <person name="Kogle M.E."/>
            <person name="Clum A."/>
            <person name="Lipzen A."/>
            <person name="Salamov A."/>
            <person name="Ngan C.Y."/>
            <person name="Daum C."/>
            <person name="Chiniquy J."/>
            <person name="Barry K."/>
            <person name="LaButti K."/>
            <person name="Haridas S."/>
            <person name="Simmons B.A."/>
            <person name="Magnuson J.K."/>
            <person name="Mortensen U.H."/>
            <person name="Larsen T.O."/>
            <person name="Grigoriev I.V."/>
            <person name="Baker S.E."/>
            <person name="Andersen M.R."/>
        </authorList>
    </citation>
    <scope>NUCLEOTIDE SEQUENCE [LARGE SCALE GENOMIC DNA]</scope>
    <source>
        <strain evidence="1 2">IBT 24754</strain>
    </source>
</reference>
<organism evidence="1 2">
    <name type="scientific">Aspergillus ochraceoroseus IBT 24754</name>
    <dbReference type="NCBI Taxonomy" id="1392256"/>
    <lineage>
        <taxon>Eukaryota</taxon>
        <taxon>Fungi</taxon>
        <taxon>Dikarya</taxon>
        <taxon>Ascomycota</taxon>
        <taxon>Pezizomycotina</taxon>
        <taxon>Eurotiomycetes</taxon>
        <taxon>Eurotiomycetidae</taxon>
        <taxon>Eurotiales</taxon>
        <taxon>Aspergillaceae</taxon>
        <taxon>Aspergillus</taxon>
        <taxon>Aspergillus subgen. Nidulantes</taxon>
    </lineage>
</organism>
<dbReference type="GeneID" id="63816983"/>
<accession>A0A2T5LTE2</accession>
<protein>
    <submittedName>
        <fullName evidence="1">Uncharacterized protein</fullName>
    </submittedName>
</protein>
<proteinExistence type="predicted"/>
<evidence type="ECO:0000313" key="1">
    <source>
        <dbReference type="EMBL" id="PTU19541.1"/>
    </source>
</evidence>
<name>A0A2T5LTE2_9EURO</name>
<sequence>MPRCQHPLVHSSLKKAISKVVSSTNHWTGRYVLFGPAAPATHDYRLETVGSGLEALSKQAGGDAHELNQYPAGSANLDFPRNVHSASDSTNVGFSGFPANRPIMNHSVVGFLIRMIMQEILMVKRAHQKIKHTRLACLSAQLVPCPGPERTALHRYAVTMFIHKLGRKAHGS</sequence>
<dbReference type="AlphaFoldDB" id="A0A2T5LTE2"/>
<comment type="caution">
    <text evidence="1">The sequence shown here is derived from an EMBL/GenBank/DDBJ whole genome shotgun (WGS) entry which is preliminary data.</text>
</comment>
<dbReference type="Proteomes" id="UP000244073">
    <property type="component" value="Unassembled WGS sequence"/>
</dbReference>
<dbReference type="VEuPathDB" id="FungiDB:P175DRAFT_0533981"/>
<gene>
    <name evidence="1" type="ORF">P175DRAFT_0533981</name>
</gene>
<evidence type="ECO:0000313" key="2">
    <source>
        <dbReference type="Proteomes" id="UP000244073"/>
    </source>
</evidence>
<dbReference type="EMBL" id="MSFN02000006">
    <property type="protein sequence ID" value="PTU19541.1"/>
    <property type="molecule type" value="Genomic_DNA"/>
</dbReference>
<dbReference type="RefSeq" id="XP_040750933.1">
    <property type="nucleotide sequence ID" value="XM_040900101.1"/>
</dbReference>